<organism evidence="1 2">
    <name type="scientific">Trichinella papuae</name>
    <dbReference type="NCBI Taxonomy" id="268474"/>
    <lineage>
        <taxon>Eukaryota</taxon>
        <taxon>Metazoa</taxon>
        <taxon>Ecdysozoa</taxon>
        <taxon>Nematoda</taxon>
        <taxon>Enoplea</taxon>
        <taxon>Dorylaimia</taxon>
        <taxon>Trichinellida</taxon>
        <taxon>Trichinellidae</taxon>
        <taxon>Trichinella</taxon>
    </lineage>
</organism>
<evidence type="ECO:0000313" key="2">
    <source>
        <dbReference type="Proteomes" id="UP000054843"/>
    </source>
</evidence>
<comment type="caution">
    <text evidence="1">The sequence shown here is derived from an EMBL/GenBank/DDBJ whole genome shotgun (WGS) entry which is preliminary data.</text>
</comment>
<proteinExistence type="predicted"/>
<keyword evidence="2" id="KW-1185">Reference proteome</keyword>
<accession>A0A0V1MCB8</accession>
<protein>
    <submittedName>
        <fullName evidence="1">Uncharacterized protein</fullName>
    </submittedName>
</protein>
<gene>
    <name evidence="1" type="ORF">T10_4910</name>
</gene>
<dbReference type="Proteomes" id="UP000054843">
    <property type="component" value="Unassembled WGS sequence"/>
</dbReference>
<reference evidence="1 2" key="1">
    <citation type="submission" date="2015-01" db="EMBL/GenBank/DDBJ databases">
        <title>Evolution of Trichinella species and genotypes.</title>
        <authorList>
            <person name="Korhonen P.K."/>
            <person name="Edoardo P."/>
            <person name="Giuseppe L.R."/>
            <person name="Gasser R.B."/>
        </authorList>
    </citation>
    <scope>NUCLEOTIDE SEQUENCE [LARGE SCALE GENOMIC DNA]</scope>
    <source>
        <strain evidence="1">ISS1980</strain>
    </source>
</reference>
<dbReference type="EMBL" id="JYDO01000144">
    <property type="protein sequence ID" value="KRZ69151.1"/>
    <property type="molecule type" value="Genomic_DNA"/>
</dbReference>
<evidence type="ECO:0000313" key="1">
    <source>
        <dbReference type="EMBL" id="KRZ69151.1"/>
    </source>
</evidence>
<dbReference type="AlphaFoldDB" id="A0A0V1MCB8"/>
<sequence length="71" mass="7974">MGATLEREASFFGQGRVRALLSLFEQTERMLHYHGGKSRDSTHGRGRCTECVESGVFRLHSRKGKCFVLSA</sequence>
<name>A0A0V1MCB8_9BILA</name>